<dbReference type="Gene3D" id="3.40.720.10">
    <property type="entry name" value="Alkaline Phosphatase, subunit A"/>
    <property type="match status" value="1"/>
</dbReference>
<evidence type="ECO:0000259" key="6">
    <source>
        <dbReference type="Pfam" id="PF00884"/>
    </source>
</evidence>
<keyword evidence="5" id="KW-0732">Signal</keyword>
<dbReference type="RefSeq" id="WP_146402592.1">
    <property type="nucleotide sequence ID" value="NZ_SJPJ01000001.1"/>
</dbReference>
<accession>A0A5C5ZBQ6</accession>
<dbReference type="InterPro" id="IPR017850">
    <property type="entry name" value="Alkaline_phosphatase_core_sf"/>
</dbReference>
<dbReference type="InterPro" id="IPR050738">
    <property type="entry name" value="Sulfatase"/>
</dbReference>
<dbReference type="PANTHER" id="PTHR42693:SF53">
    <property type="entry name" value="ENDO-4-O-SULFATASE"/>
    <property type="match status" value="1"/>
</dbReference>
<dbReference type="PROSITE" id="PS00523">
    <property type="entry name" value="SULFATASE_1"/>
    <property type="match status" value="1"/>
</dbReference>
<dbReference type="PANTHER" id="PTHR42693">
    <property type="entry name" value="ARYLSULFATASE FAMILY MEMBER"/>
    <property type="match status" value="1"/>
</dbReference>
<dbReference type="EMBL" id="SJPJ01000001">
    <property type="protein sequence ID" value="TWT84742.1"/>
    <property type="molecule type" value="Genomic_DNA"/>
</dbReference>
<evidence type="ECO:0000256" key="2">
    <source>
        <dbReference type="ARBA" id="ARBA00022723"/>
    </source>
</evidence>
<feature type="domain" description="Sulfatase N-terminal" evidence="6">
    <location>
        <begin position="42"/>
        <end position="369"/>
    </location>
</feature>
<dbReference type="GO" id="GO:0004065">
    <property type="term" value="F:arylsulfatase activity"/>
    <property type="evidence" value="ECO:0007669"/>
    <property type="project" value="UniProtKB-EC"/>
</dbReference>
<keyword evidence="4" id="KW-0106">Calcium</keyword>
<sequence length="501" mass="56115" precursor="true">MNKTNNTRPRATTSNNRVCVAIALLTVFALTTTAVDASSPKPNFVLIFADDLGYGDVGYQGGEVATPHIDSIAESGVVFTDGYVTCAVCAPSRAGMLTGRYQQSFGFWDNIGPFRRNKNVEPGIPADLPILSERLKALGYATGLFGKTHDGDAEAIMAFNRWDEFYGFNNGASNYLGDMNRLHNPIFHNKTIVSSSYADRGITHDQVNHKGVLVRDTQNYLTDMLANHAIEFIDANKDRPFLCYIPFNAIHGPFQAPKDFVERYSKEPNDERRRVMAMLDSMDQNIGRVLEALQRNDLEQNTLIVFLSDNGGHESSPNRPLRGKKATFWEGGLRVPFCLQWKGKIPAGKAVSHPVISLDLMPTFIKAAGGKIDPDWKLDGVDLLPLAVGAKKNRPKRTLYWAWGPRKAIRQGDRKALSTDNGKTWQMYDLANDIGEQHDLAASRPEELQTLIRQHDKWEKTLMPPQWGWNGNLGFRDPNFGKPKPYHDPDYFSNTQLEVNE</sequence>
<name>A0A5C5ZBQ6_9BACT</name>
<proteinExistence type="inferred from homology"/>
<evidence type="ECO:0000256" key="3">
    <source>
        <dbReference type="ARBA" id="ARBA00022801"/>
    </source>
</evidence>
<dbReference type="InterPro" id="IPR000917">
    <property type="entry name" value="Sulfatase_N"/>
</dbReference>
<dbReference type="Proteomes" id="UP000315010">
    <property type="component" value="Unassembled WGS sequence"/>
</dbReference>
<dbReference type="SUPFAM" id="SSF53649">
    <property type="entry name" value="Alkaline phosphatase-like"/>
    <property type="match status" value="1"/>
</dbReference>
<evidence type="ECO:0000256" key="1">
    <source>
        <dbReference type="ARBA" id="ARBA00008779"/>
    </source>
</evidence>
<keyword evidence="2" id="KW-0479">Metal-binding</keyword>
<feature type="signal peptide" evidence="5">
    <location>
        <begin position="1"/>
        <end position="34"/>
    </location>
</feature>
<dbReference type="EC" id="3.1.6.1" evidence="7"/>
<feature type="chain" id="PRO_5022965277" evidence="5">
    <location>
        <begin position="35"/>
        <end position="501"/>
    </location>
</feature>
<dbReference type="OrthoDB" id="9803751at2"/>
<reference evidence="7 8" key="1">
    <citation type="submission" date="2019-02" db="EMBL/GenBank/DDBJ databases">
        <title>Deep-cultivation of Planctomycetes and their phenomic and genomic characterization uncovers novel biology.</title>
        <authorList>
            <person name="Wiegand S."/>
            <person name="Jogler M."/>
            <person name="Boedeker C."/>
            <person name="Pinto D."/>
            <person name="Vollmers J."/>
            <person name="Rivas-Marin E."/>
            <person name="Kohn T."/>
            <person name="Peeters S.H."/>
            <person name="Heuer A."/>
            <person name="Rast P."/>
            <person name="Oberbeckmann S."/>
            <person name="Bunk B."/>
            <person name="Jeske O."/>
            <person name="Meyerdierks A."/>
            <person name="Storesund J.E."/>
            <person name="Kallscheuer N."/>
            <person name="Luecker S."/>
            <person name="Lage O.M."/>
            <person name="Pohl T."/>
            <person name="Merkel B.J."/>
            <person name="Hornburger P."/>
            <person name="Mueller R.-W."/>
            <person name="Bruemmer F."/>
            <person name="Labrenz M."/>
            <person name="Spormann A.M."/>
            <person name="Op Den Camp H."/>
            <person name="Overmann J."/>
            <person name="Amann R."/>
            <person name="Jetten M.S.M."/>
            <person name="Mascher T."/>
            <person name="Medema M.H."/>
            <person name="Devos D.P."/>
            <person name="Kaster A.-K."/>
            <person name="Ovreas L."/>
            <person name="Rohde M."/>
            <person name="Galperin M.Y."/>
            <person name="Jogler C."/>
        </authorList>
    </citation>
    <scope>NUCLEOTIDE SEQUENCE [LARGE SCALE GENOMIC DNA]</scope>
    <source>
        <strain evidence="7 8">CA13</strain>
    </source>
</reference>
<gene>
    <name evidence="7" type="primary">atsA_144</name>
    <name evidence="7" type="ORF">CA13_62220</name>
</gene>
<keyword evidence="8" id="KW-1185">Reference proteome</keyword>
<dbReference type="Gene3D" id="3.30.1120.10">
    <property type="match status" value="1"/>
</dbReference>
<evidence type="ECO:0000256" key="5">
    <source>
        <dbReference type="SAM" id="SignalP"/>
    </source>
</evidence>
<protein>
    <submittedName>
        <fullName evidence="7">Arylsulfatase</fullName>
        <ecNumber evidence="7">3.1.6.1</ecNumber>
    </submittedName>
</protein>
<evidence type="ECO:0000256" key="4">
    <source>
        <dbReference type="ARBA" id="ARBA00022837"/>
    </source>
</evidence>
<dbReference type="InterPro" id="IPR024607">
    <property type="entry name" value="Sulfatase_CS"/>
</dbReference>
<dbReference type="Pfam" id="PF00884">
    <property type="entry name" value="Sulfatase"/>
    <property type="match status" value="1"/>
</dbReference>
<keyword evidence="3 7" id="KW-0378">Hydrolase</keyword>
<comment type="caution">
    <text evidence="7">The sequence shown here is derived from an EMBL/GenBank/DDBJ whole genome shotgun (WGS) entry which is preliminary data.</text>
</comment>
<evidence type="ECO:0000313" key="7">
    <source>
        <dbReference type="EMBL" id="TWT84742.1"/>
    </source>
</evidence>
<organism evidence="7 8">
    <name type="scientific">Novipirellula herctigrandis</name>
    <dbReference type="NCBI Taxonomy" id="2527986"/>
    <lineage>
        <taxon>Bacteria</taxon>
        <taxon>Pseudomonadati</taxon>
        <taxon>Planctomycetota</taxon>
        <taxon>Planctomycetia</taxon>
        <taxon>Pirellulales</taxon>
        <taxon>Pirellulaceae</taxon>
        <taxon>Novipirellula</taxon>
    </lineage>
</organism>
<dbReference type="GO" id="GO:0046872">
    <property type="term" value="F:metal ion binding"/>
    <property type="evidence" value="ECO:0007669"/>
    <property type="project" value="UniProtKB-KW"/>
</dbReference>
<evidence type="ECO:0000313" key="8">
    <source>
        <dbReference type="Proteomes" id="UP000315010"/>
    </source>
</evidence>
<comment type="similarity">
    <text evidence="1">Belongs to the sulfatase family.</text>
</comment>
<dbReference type="AlphaFoldDB" id="A0A5C5ZBQ6"/>